<dbReference type="Proteomes" id="UP001500274">
    <property type="component" value="Unassembled WGS sequence"/>
</dbReference>
<feature type="compositionally biased region" description="Low complexity" evidence="1">
    <location>
        <begin position="75"/>
        <end position="84"/>
    </location>
</feature>
<proteinExistence type="predicted"/>
<feature type="region of interest" description="Disordered" evidence="1">
    <location>
        <begin position="72"/>
        <end position="104"/>
    </location>
</feature>
<protein>
    <recommendedName>
        <fullName evidence="4">Glucose-6-phosphate dehydrogenase</fullName>
    </recommendedName>
</protein>
<reference evidence="2 3" key="1">
    <citation type="journal article" date="2019" name="Int. J. Syst. Evol. Microbiol.">
        <title>The Global Catalogue of Microorganisms (GCM) 10K type strain sequencing project: providing services to taxonomists for standard genome sequencing and annotation.</title>
        <authorList>
            <consortium name="The Broad Institute Genomics Platform"/>
            <consortium name="The Broad Institute Genome Sequencing Center for Infectious Disease"/>
            <person name="Wu L."/>
            <person name="Ma J."/>
        </authorList>
    </citation>
    <scope>NUCLEOTIDE SEQUENCE [LARGE SCALE GENOMIC DNA]</scope>
    <source>
        <strain evidence="2 3">JCM 16365</strain>
    </source>
</reference>
<name>A0ABN3PGY3_9MICO</name>
<dbReference type="EMBL" id="BAAARI010000016">
    <property type="protein sequence ID" value="GAA2585279.1"/>
    <property type="molecule type" value="Genomic_DNA"/>
</dbReference>
<sequence length="135" mass="14574">MRIASSSDWRQNIPFETPLLVADIAPGEPGRCASCPADAPARERTELWAVKHRHPNNHDGFVRFYCVEHRPEPPRASAPAAPAARPKRTAARQAAPARTSAPKPVVPERARAVCPTCFLEANANGVCGMCGEQIA</sequence>
<dbReference type="RefSeq" id="WP_344230041.1">
    <property type="nucleotide sequence ID" value="NZ_BAAARI010000016.1"/>
</dbReference>
<evidence type="ECO:0000313" key="2">
    <source>
        <dbReference type="EMBL" id="GAA2585279.1"/>
    </source>
</evidence>
<evidence type="ECO:0000313" key="3">
    <source>
        <dbReference type="Proteomes" id="UP001500274"/>
    </source>
</evidence>
<comment type="caution">
    <text evidence="2">The sequence shown here is derived from an EMBL/GenBank/DDBJ whole genome shotgun (WGS) entry which is preliminary data.</text>
</comment>
<evidence type="ECO:0000256" key="1">
    <source>
        <dbReference type="SAM" id="MobiDB-lite"/>
    </source>
</evidence>
<organism evidence="2 3">
    <name type="scientific">Microbacterium binotii</name>
    <dbReference type="NCBI Taxonomy" id="462710"/>
    <lineage>
        <taxon>Bacteria</taxon>
        <taxon>Bacillati</taxon>
        <taxon>Actinomycetota</taxon>
        <taxon>Actinomycetes</taxon>
        <taxon>Micrococcales</taxon>
        <taxon>Microbacteriaceae</taxon>
        <taxon>Microbacterium</taxon>
    </lineage>
</organism>
<keyword evidence="3" id="KW-1185">Reference proteome</keyword>
<gene>
    <name evidence="2" type="ORF">GCM10009862_25370</name>
</gene>
<feature type="compositionally biased region" description="Low complexity" evidence="1">
    <location>
        <begin position="91"/>
        <end position="102"/>
    </location>
</feature>
<accession>A0ABN3PGY3</accession>
<evidence type="ECO:0008006" key="4">
    <source>
        <dbReference type="Google" id="ProtNLM"/>
    </source>
</evidence>